<evidence type="ECO:0000313" key="2">
    <source>
        <dbReference type="EMBL" id="GFP33825.1"/>
    </source>
</evidence>
<evidence type="ECO:0000313" key="3">
    <source>
        <dbReference type="Proteomes" id="UP000568877"/>
    </source>
</evidence>
<proteinExistence type="predicted"/>
<dbReference type="InterPro" id="IPR043519">
    <property type="entry name" value="NT_sf"/>
</dbReference>
<comment type="caution">
    <text evidence="2">The sequence shown here is derived from an EMBL/GenBank/DDBJ whole genome shotgun (WGS) entry which is preliminary data.</text>
</comment>
<dbReference type="PANTHER" id="PTHR43852">
    <property type="entry name" value="NUCLEOTIDYLTRANSFERASE"/>
    <property type="match status" value="1"/>
</dbReference>
<protein>
    <recommendedName>
        <fullName evidence="1">Polymerase beta nucleotidyltransferase domain-containing protein</fullName>
    </recommendedName>
</protein>
<dbReference type="SUPFAM" id="SSF81301">
    <property type="entry name" value="Nucleotidyltransferase"/>
    <property type="match status" value="1"/>
</dbReference>
<dbReference type="PANTHER" id="PTHR43852:SF3">
    <property type="entry name" value="NUCLEOTIDYLTRANSFERASE"/>
    <property type="match status" value="1"/>
</dbReference>
<accession>A0A6V8PMH1</accession>
<dbReference type="InterPro" id="IPR041633">
    <property type="entry name" value="Polbeta"/>
</dbReference>
<evidence type="ECO:0000259" key="1">
    <source>
        <dbReference type="Pfam" id="PF18765"/>
    </source>
</evidence>
<gene>
    <name evidence="2" type="ORF">HKBW3S42_02164</name>
</gene>
<sequence>QERILNYFAERPEAIALYLFGSFDTSFERADSDIDIAVLVSKENKKELEVLKSEYYNASPRFSMRTVDIVILNSAPTYLKHRILKTGRILLDRNPAKRKEFTAMVIQEYFDYKPIEDLCLSRLKARFARVAHG</sequence>
<dbReference type="EMBL" id="BLSA01000747">
    <property type="protein sequence ID" value="GFP33825.1"/>
    <property type="molecule type" value="Genomic_DNA"/>
</dbReference>
<dbReference type="Gene3D" id="3.30.460.10">
    <property type="entry name" value="Beta Polymerase, domain 2"/>
    <property type="match status" value="1"/>
</dbReference>
<dbReference type="NCBIfam" id="NF047752">
    <property type="entry name" value="MntA_antitoxin"/>
    <property type="match status" value="1"/>
</dbReference>
<reference evidence="2 3" key="1">
    <citation type="journal article" date="2020" name="Front. Microbiol.">
        <title>Single-cell genomics of novel Actinobacteria with the Wood-Ljungdahl pathway discovered in a serpentinizing system.</title>
        <authorList>
            <person name="Merino N."/>
            <person name="Kawai M."/>
            <person name="Boyd E.S."/>
            <person name="Colman D.R."/>
            <person name="McGlynn S.E."/>
            <person name="Nealson K.H."/>
            <person name="Kurokawa K."/>
            <person name="Hongoh Y."/>
        </authorList>
    </citation>
    <scope>NUCLEOTIDE SEQUENCE [LARGE SCALE GENOMIC DNA]</scope>
    <source>
        <strain evidence="2 3">S42</strain>
    </source>
</reference>
<name>A0A6V8PMH1_9ACTN</name>
<feature type="domain" description="Polymerase beta nucleotidyltransferase" evidence="1">
    <location>
        <begin position="2"/>
        <end position="95"/>
    </location>
</feature>
<dbReference type="Proteomes" id="UP000568877">
    <property type="component" value="Unassembled WGS sequence"/>
</dbReference>
<dbReference type="InterPro" id="IPR052930">
    <property type="entry name" value="TA_antitoxin_MntA"/>
</dbReference>
<dbReference type="Pfam" id="PF18765">
    <property type="entry name" value="Polbeta"/>
    <property type="match status" value="1"/>
</dbReference>
<organism evidence="2 3">
    <name type="scientific">Candidatus Hakubella thermalkaliphila</name>
    <dbReference type="NCBI Taxonomy" id="2754717"/>
    <lineage>
        <taxon>Bacteria</taxon>
        <taxon>Bacillati</taxon>
        <taxon>Actinomycetota</taxon>
        <taxon>Actinomycetota incertae sedis</taxon>
        <taxon>Candidatus Hakubellales</taxon>
        <taxon>Candidatus Hakubellaceae</taxon>
        <taxon>Candidatus Hakubella</taxon>
    </lineage>
</organism>
<dbReference type="CDD" id="cd05403">
    <property type="entry name" value="NT_KNTase_like"/>
    <property type="match status" value="1"/>
</dbReference>
<dbReference type="AlphaFoldDB" id="A0A6V8PMH1"/>
<feature type="non-terminal residue" evidence="2">
    <location>
        <position position="1"/>
    </location>
</feature>